<dbReference type="AlphaFoldDB" id="A0A173SG17"/>
<evidence type="ECO:0000313" key="2">
    <source>
        <dbReference type="Proteomes" id="UP000095350"/>
    </source>
</evidence>
<organism evidence="1 2">
    <name type="scientific">Roseburia intestinalis</name>
    <dbReference type="NCBI Taxonomy" id="166486"/>
    <lineage>
        <taxon>Bacteria</taxon>
        <taxon>Bacillati</taxon>
        <taxon>Bacillota</taxon>
        <taxon>Clostridia</taxon>
        <taxon>Lachnospirales</taxon>
        <taxon>Lachnospiraceae</taxon>
        <taxon>Roseburia</taxon>
    </lineage>
</organism>
<dbReference type="OrthoDB" id="2055256at2"/>
<dbReference type="PaxDb" id="166486-ERS852572_00965"/>
<dbReference type="STRING" id="166486.ERS852572_00965"/>
<sequence>MKKLVLVFIIGSMILNGCGAKEESENTLDQNLQIESENISNAETEKSNTESITVEEEKVELEQDGDINEKARTYYYEKLTEFFKDGSWPEGRESGWAENEWSQYEYWKDYEYAIADVDLDGIDELLLACKGGDMPMAGMVEYVYGYDPDDNNVYIEIEEFPHIRFYDNGYAQADFSHNQGLGESLWPYTIYKYDQKSDCYYKDIMIDSWEKAYMDHDYQDNPFPDELDPDGDGVIYYINSQILNKKEYEELYDSYFKNASEIKIEYNDINEENINKILQQ</sequence>
<reference evidence="1 2" key="1">
    <citation type="submission" date="2015-09" db="EMBL/GenBank/DDBJ databases">
        <authorList>
            <consortium name="Pathogen Informatics"/>
        </authorList>
    </citation>
    <scope>NUCLEOTIDE SEQUENCE [LARGE SCALE GENOMIC DNA]</scope>
    <source>
        <strain evidence="1 2">2789STDY5834960</strain>
    </source>
</reference>
<dbReference type="EMBL" id="CYXZ01000006">
    <property type="protein sequence ID" value="CUM89271.1"/>
    <property type="molecule type" value="Genomic_DNA"/>
</dbReference>
<dbReference type="RefSeq" id="WP_148486424.1">
    <property type="nucleotide sequence ID" value="NZ_CABIYH010000006.1"/>
</dbReference>
<protein>
    <submittedName>
        <fullName evidence="1">Uncharacterized protein</fullName>
    </submittedName>
</protein>
<proteinExistence type="predicted"/>
<accession>A0A173SG17</accession>
<dbReference type="Proteomes" id="UP000095350">
    <property type="component" value="Unassembled WGS sequence"/>
</dbReference>
<evidence type="ECO:0000313" key="1">
    <source>
        <dbReference type="EMBL" id="CUM89271.1"/>
    </source>
</evidence>
<gene>
    <name evidence="1" type="ORF">ERS852572_00965</name>
</gene>
<name>A0A173SG17_9FIRM</name>